<dbReference type="EMBL" id="CP017558">
    <property type="protein sequence ID" value="AOW07838.1"/>
    <property type="molecule type" value="Genomic_DNA"/>
</dbReference>
<evidence type="ECO:0000256" key="6">
    <source>
        <dbReference type="PROSITE-ProRule" id="PRU00259"/>
    </source>
</evidence>
<dbReference type="InterPro" id="IPR032413">
    <property type="entry name" value="Arm_3"/>
</dbReference>
<dbReference type="OMA" id="EMIQMLY"/>
<dbReference type="GO" id="GO:0006612">
    <property type="term" value="P:protein targeting to membrane"/>
    <property type="evidence" value="ECO:0007669"/>
    <property type="project" value="EnsemblFungi"/>
</dbReference>
<evidence type="ECO:0000313" key="12">
    <source>
        <dbReference type="Proteomes" id="UP000256601"/>
    </source>
</evidence>
<dbReference type="PROSITE" id="PS51214">
    <property type="entry name" value="IBB"/>
    <property type="match status" value="1"/>
</dbReference>
<dbReference type="GO" id="GO:0044877">
    <property type="term" value="F:protein-containing complex binding"/>
    <property type="evidence" value="ECO:0007669"/>
    <property type="project" value="EnsemblFungi"/>
</dbReference>
<feature type="region of interest" description="Disordered" evidence="7">
    <location>
        <begin position="1"/>
        <end position="69"/>
    </location>
</feature>
<dbReference type="Proteomes" id="UP000182444">
    <property type="component" value="Chromosome 1F"/>
</dbReference>
<dbReference type="GO" id="GO:0031144">
    <property type="term" value="P:proteasome localization"/>
    <property type="evidence" value="ECO:0007669"/>
    <property type="project" value="EnsemblFungi"/>
</dbReference>
<reference evidence="9 11" key="1">
    <citation type="journal article" date="2016" name="PLoS ONE">
        <title>Sequence Assembly of Yarrowia lipolytica Strain W29/CLIB89 Shows Transposable Element Diversity.</title>
        <authorList>
            <person name="Magnan C."/>
            <person name="Yu J."/>
            <person name="Chang I."/>
            <person name="Jahn E."/>
            <person name="Kanomata Y."/>
            <person name="Wu J."/>
            <person name="Zeller M."/>
            <person name="Oakes M."/>
            <person name="Baldi P."/>
            <person name="Sandmeyer S."/>
        </authorList>
    </citation>
    <scope>NUCLEOTIDE SEQUENCE [LARGE SCALE GENOMIC DNA]</scope>
    <source>
        <strain evidence="9">CLIB89</strain>
        <strain evidence="11">CLIB89(W29)</strain>
    </source>
</reference>
<feature type="domain" description="IBB" evidence="8">
    <location>
        <begin position="1"/>
        <end position="58"/>
    </location>
</feature>
<keyword evidence="3" id="KW-0677">Repeat</keyword>
<dbReference type="EMBL" id="KZ859089">
    <property type="protein sequence ID" value="RDW23377.1"/>
    <property type="molecule type" value="Genomic_DNA"/>
</dbReference>
<dbReference type="FunFam" id="1.25.10.10:FF:000021">
    <property type="entry name" value="Importin subunit alpha"/>
    <property type="match status" value="1"/>
</dbReference>
<evidence type="ECO:0000256" key="4">
    <source>
        <dbReference type="ARBA" id="ARBA00022927"/>
    </source>
</evidence>
<sequence>MSEKFVPEHRKTDFKDKNKFSADELRRRRDEAQVEIRKARREEQLSKRRNMSELVGGDDSEDEAESASSNLQWQDAFPEMIANIQSNNLEAQLDATTKFRKLLSKERSPPINEVIQCDVVKYFVEFLKSPHNLLQFEAAWALTNIASGTSEQTKVVVDSGAVPLFVHLLDSPETNVREQAVWALGNIAGDSPQCRDYVLKCDALQPLINIATNTKKLSMIRNATWTLSNFCRGKYPQPDWEVIKHALPALAKLIFSYDDEVLIDACWAISYLSDGTTNKIQAVVDAGIPRRLIELLGHQSTSVQTPALRSVGNIVTGDDVQTQIVINAGALPALLQLLTAPKDSIRKEACWTISNITAGNSTQIQSVIDSNLIPPLIQLLSTGEVKTKKEACWAISNATSGGLSKPDQIRYLVQQGCIKPLCDLLGSMDNKIIQISLDALENILRVGESDRHMRGDGQNEYALFIEDADGMEAIHACQQNDNEAIYKKAYTIIETYFSGDEGVDDTDLAPQTEGDAFAFGGQQQQGSFNFQ</sequence>
<dbReference type="eggNOG" id="KOG0166">
    <property type="taxonomic scope" value="Eukaryota"/>
</dbReference>
<dbReference type="PROSITE" id="PS50176">
    <property type="entry name" value="ARM_REPEAT"/>
    <property type="match status" value="3"/>
</dbReference>
<dbReference type="PIRSF" id="PIRSF005673">
    <property type="entry name" value="Importin_alpha"/>
    <property type="match status" value="1"/>
</dbReference>
<evidence type="ECO:0000256" key="7">
    <source>
        <dbReference type="SAM" id="MobiDB-lite"/>
    </source>
</evidence>
<dbReference type="InterPro" id="IPR036975">
    <property type="entry name" value="Importin-a_IBB_sf"/>
</dbReference>
<evidence type="ECO:0000256" key="3">
    <source>
        <dbReference type="ARBA" id="ARBA00022737"/>
    </source>
</evidence>
<proteinExistence type="inferred from homology"/>
<dbReference type="Gene3D" id="1.25.10.10">
    <property type="entry name" value="Leucine-rich Repeat Variant"/>
    <property type="match status" value="1"/>
</dbReference>
<dbReference type="InterPro" id="IPR016024">
    <property type="entry name" value="ARM-type_fold"/>
</dbReference>
<dbReference type="GO" id="GO:0005829">
    <property type="term" value="C:cytosol"/>
    <property type="evidence" value="ECO:0007669"/>
    <property type="project" value="EnsemblFungi"/>
</dbReference>
<evidence type="ECO:0000259" key="8">
    <source>
        <dbReference type="PROSITE" id="PS51214"/>
    </source>
</evidence>
<dbReference type="GO" id="GO:0042564">
    <property type="term" value="C:NLS-dependent protein nuclear import complex"/>
    <property type="evidence" value="ECO:0007669"/>
    <property type="project" value="EnsemblFungi"/>
</dbReference>
<name>A0A1D8NQD0_YARLL</name>
<evidence type="ECO:0000313" key="11">
    <source>
        <dbReference type="Proteomes" id="UP000182444"/>
    </source>
</evidence>
<dbReference type="GO" id="GO:0005635">
    <property type="term" value="C:nuclear envelope"/>
    <property type="evidence" value="ECO:0007669"/>
    <property type="project" value="EnsemblFungi"/>
</dbReference>
<feature type="repeat" description="ARM" evidence="6">
    <location>
        <begin position="329"/>
        <end position="361"/>
    </location>
</feature>
<evidence type="ECO:0000256" key="5">
    <source>
        <dbReference type="PIRNR" id="PIRNR005673"/>
    </source>
</evidence>
<organism evidence="9 11">
    <name type="scientific">Yarrowia lipolytica</name>
    <name type="common">Candida lipolytica</name>
    <dbReference type="NCBI Taxonomy" id="4952"/>
    <lineage>
        <taxon>Eukaryota</taxon>
        <taxon>Fungi</taxon>
        <taxon>Dikarya</taxon>
        <taxon>Ascomycota</taxon>
        <taxon>Saccharomycotina</taxon>
        <taxon>Dipodascomycetes</taxon>
        <taxon>Dipodascales</taxon>
        <taxon>Dipodascales incertae sedis</taxon>
        <taxon>Yarrowia</taxon>
    </lineage>
</organism>
<gene>
    <name evidence="10" type="ORF">B0I71DRAFT_136049</name>
    <name evidence="9" type="ORF">YALI1_F36233g</name>
</gene>
<protein>
    <recommendedName>
        <fullName evidence="5">Importin subunit alpha</fullName>
    </recommendedName>
</protein>
<dbReference type="RefSeq" id="XP_505993.1">
    <property type="nucleotide sequence ID" value="XM_505993.1"/>
</dbReference>
<dbReference type="AlphaFoldDB" id="A0A1D8NQD0"/>
<dbReference type="Pfam" id="PF01749">
    <property type="entry name" value="IBB"/>
    <property type="match status" value="1"/>
</dbReference>
<accession>A0A1D8NQD0</accession>
<dbReference type="Gene3D" id="1.20.5.690">
    <property type="entry name" value="Importin-alpha, importin-beta-binding domain"/>
    <property type="match status" value="1"/>
</dbReference>
<feature type="compositionally biased region" description="Acidic residues" evidence="7">
    <location>
        <begin position="56"/>
        <end position="65"/>
    </location>
</feature>
<feature type="compositionally biased region" description="Basic and acidic residues" evidence="7">
    <location>
        <begin position="1"/>
        <end position="46"/>
    </location>
</feature>
<evidence type="ECO:0000256" key="2">
    <source>
        <dbReference type="ARBA" id="ARBA00022448"/>
    </source>
</evidence>
<dbReference type="SMART" id="SM00185">
    <property type="entry name" value="ARM"/>
    <property type="match status" value="8"/>
</dbReference>
<keyword evidence="4 5" id="KW-0653">Protein transport</keyword>
<dbReference type="GeneID" id="2908853"/>
<dbReference type="InterPro" id="IPR024931">
    <property type="entry name" value="Importin_alpha"/>
</dbReference>
<dbReference type="GO" id="GO:0097718">
    <property type="term" value="F:disordered domain specific binding"/>
    <property type="evidence" value="ECO:0007669"/>
    <property type="project" value="EnsemblFungi"/>
</dbReference>
<evidence type="ECO:0000313" key="9">
    <source>
        <dbReference type="EMBL" id="AOW07838.1"/>
    </source>
</evidence>
<dbReference type="InterPro" id="IPR011989">
    <property type="entry name" value="ARM-like"/>
</dbReference>
<feature type="repeat" description="ARM" evidence="6">
    <location>
        <begin position="160"/>
        <end position="188"/>
    </location>
</feature>
<evidence type="ECO:0000256" key="1">
    <source>
        <dbReference type="ARBA" id="ARBA00010394"/>
    </source>
</evidence>
<reference evidence="10 12" key="2">
    <citation type="submission" date="2018-07" db="EMBL/GenBank/DDBJ databases">
        <title>Draft Genome Assemblies for Five Robust Yarrowia lipolytica Strains Exhibiting High Lipid Production and Pentose Sugar Utilization and Sugar Alcohol Secretion from Undetoxified Lignocellulosic Biomass Hydrolysates.</title>
        <authorList>
            <consortium name="DOE Joint Genome Institute"/>
            <person name="Walker C."/>
            <person name="Ryu S."/>
            <person name="Na H."/>
            <person name="Zane M."/>
            <person name="LaButti K."/>
            <person name="Lipzen A."/>
            <person name="Haridas S."/>
            <person name="Barry K."/>
            <person name="Grigoriev I.V."/>
            <person name="Quarterman J."/>
            <person name="Slininger P."/>
            <person name="Dien B."/>
            <person name="Trinh C.T."/>
        </authorList>
    </citation>
    <scope>NUCLEOTIDE SEQUENCE [LARGE SCALE GENOMIC DNA]</scope>
    <source>
        <strain evidence="10 12">YB392</strain>
    </source>
</reference>
<dbReference type="InterPro" id="IPR002652">
    <property type="entry name" value="Importin-a_IBB"/>
</dbReference>
<evidence type="ECO:0000313" key="10">
    <source>
        <dbReference type="EMBL" id="RDW23377.1"/>
    </source>
</evidence>
<dbReference type="Pfam" id="PF16186">
    <property type="entry name" value="Arm_3"/>
    <property type="match status" value="1"/>
</dbReference>
<comment type="similarity">
    <text evidence="1 5">Belongs to the importin alpha family.</text>
</comment>
<dbReference type="InterPro" id="IPR000225">
    <property type="entry name" value="Armadillo"/>
</dbReference>
<dbReference type="VEuPathDB" id="FungiDB:YALI0_F28501g"/>
<dbReference type="GO" id="GO:0061608">
    <property type="term" value="F:nuclear import signal receptor activity"/>
    <property type="evidence" value="ECO:0007669"/>
    <property type="project" value="EnsemblFungi"/>
</dbReference>
<dbReference type="KEGG" id="yli:2908853"/>
<dbReference type="VEuPathDB" id="FungiDB:YALI1_F36233g"/>
<dbReference type="SUPFAM" id="SSF48371">
    <property type="entry name" value="ARM repeat"/>
    <property type="match status" value="1"/>
</dbReference>
<dbReference type="PANTHER" id="PTHR23316">
    <property type="entry name" value="IMPORTIN ALPHA"/>
    <property type="match status" value="1"/>
</dbReference>
<keyword evidence="2 5" id="KW-0813">Transport</keyword>
<dbReference type="GO" id="GO:0006607">
    <property type="term" value="P:NLS-bearing protein import into nucleus"/>
    <property type="evidence" value="ECO:0007669"/>
    <property type="project" value="EnsemblFungi"/>
</dbReference>
<dbReference type="Pfam" id="PF00514">
    <property type="entry name" value="Arm"/>
    <property type="match status" value="8"/>
</dbReference>
<dbReference type="OrthoDB" id="29145at2759"/>
<feature type="repeat" description="ARM" evidence="6">
    <location>
        <begin position="118"/>
        <end position="160"/>
    </location>
</feature>
<dbReference type="Proteomes" id="UP000256601">
    <property type="component" value="Unassembled WGS sequence"/>
</dbReference>